<reference evidence="3 4" key="1">
    <citation type="submission" date="2020-01" db="EMBL/GenBank/DDBJ databases">
        <authorList>
            <person name="Gulvik C.A."/>
            <person name="Batra D.G."/>
        </authorList>
    </citation>
    <scope>NUCLEOTIDE SEQUENCE [LARGE SCALE GENOMIC DNA]</scope>
    <source>
        <strain evidence="3 4">W9323</strain>
    </source>
</reference>
<gene>
    <name evidence="3" type="ORF">GXN76_15205</name>
</gene>
<dbReference type="EMBL" id="CP048104">
    <property type="protein sequence ID" value="QKG85661.1"/>
    <property type="molecule type" value="Genomic_DNA"/>
</dbReference>
<dbReference type="Pfam" id="PF00378">
    <property type="entry name" value="ECH_1"/>
    <property type="match status" value="1"/>
</dbReference>
<dbReference type="RefSeq" id="WP_173224513.1">
    <property type="nucleotide sequence ID" value="NZ_CP048104.1"/>
</dbReference>
<dbReference type="GO" id="GO:0006635">
    <property type="term" value="P:fatty acid beta-oxidation"/>
    <property type="evidence" value="ECO:0007669"/>
    <property type="project" value="TreeGrafter"/>
</dbReference>
<name>A0A7D3YBI2_9BACL</name>
<dbReference type="GO" id="GO:0016836">
    <property type="term" value="F:hydro-lyase activity"/>
    <property type="evidence" value="ECO:0007669"/>
    <property type="project" value="UniProtKB-ARBA"/>
</dbReference>
<dbReference type="FunFam" id="3.90.226.10:FF:000009">
    <property type="entry name" value="Carnitinyl-CoA dehydratase"/>
    <property type="match status" value="1"/>
</dbReference>
<dbReference type="FunFam" id="1.10.12.10:FF:000001">
    <property type="entry name" value="Probable enoyl-CoA hydratase, mitochondrial"/>
    <property type="match status" value="1"/>
</dbReference>
<proteinExistence type="inferred from homology"/>
<dbReference type="KEGG" id="kpul:GXN76_15205"/>
<comment type="similarity">
    <text evidence="1">Belongs to the enoyl-CoA hydratase/isomerase family.</text>
</comment>
<protein>
    <submittedName>
        <fullName evidence="3">Enoyl-CoA hydratase/isomerase family protein</fullName>
    </submittedName>
</protein>
<evidence type="ECO:0000313" key="3">
    <source>
        <dbReference type="EMBL" id="QKG85661.1"/>
    </source>
</evidence>
<evidence type="ECO:0000313" key="4">
    <source>
        <dbReference type="Proteomes" id="UP000503088"/>
    </source>
</evidence>
<keyword evidence="2" id="KW-0456">Lyase</keyword>
<evidence type="ECO:0000256" key="1">
    <source>
        <dbReference type="ARBA" id="ARBA00005254"/>
    </source>
</evidence>
<organism evidence="3 4">
    <name type="scientific">Kroppenstedtia pulmonis</name>
    <dbReference type="NCBI Taxonomy" id="1380685"/>
    <lineage>
        <taxon>Bacteria</taxon>
        <taxon>Bacillati</taxon>
        <taxon>Bacillota</taxon>
        <taxon>Bacilli</taxon>
        <taxon>Bacillales</taxon>
        <taxon>Thermoactinomycetaceae</taxon>
        <taxon>Kroppenstedtia</taxon>
    </lineage>
</organism>
<keyword evidence="4" id="KW-1185">Reference proteome</keyword>
<dbReference type="Gene3D" id="3.90.226.10">
    <property type="entry name" value="2-enoyl-CoA Hydratase, Chain A, domain 1"/>
    <property type="match status" value="1"/>
</dbReference>
<accession>A0A7D3YBI2</accession>
<keyword evidence="3" id="KW-0413">Isomerase</keyword>
<dbReference type="AlphaFoldDB" id="A0A7D3YBI2"/>
<dbReference type="InterPro" id="IPR001753">
    <property type="entry name" value="Enoyl-CoA_hydra/iso"/>
</dbReference>
<dbReference type="PANTHER" id="PTHR11941">
    <property type="entry name" value="ENOYL-COA HYDRATASE-RELATED"/>
    <property type="match status" value="1"/>
</dbReference>
<dbReference type="PANTHER" id="PTHR11941:SF54">
    <property type="entry name" value="ENOYL-COA HYDRATASE, MITOCHONDRIAL"/>
    <property type="match status" value="1"/>
</dbReference>
<dbReference type="GO" id="GO:0016853">
    <property type="term" value="F:isomerase activity"/>
    <property type="evidence" value="ECO:0007669"/>
    <property type="project" value="UniProtKB-KW"/>
</dbReference>
<sequence length="261" mass="28312">MEWENISLEKKEGWALLTVQRPKVMNALNQETLAELEQALDWIEQEKEIRALVVTGSGEKAFVAGADIKELRKIPSSAEAEQLAARGQALFSRIEEYAIPVIMAVNGFALGGGCELAMSGDILIAAETARFGQPEVNLGVLPGYGGTQRLARAVGKSTAKYLCLTGDMISAQEAYRLGLVQKVVPANELLQEAENLAVQLTAKAPKAMTYIKKAINRGAETDLSTGLDLEASYFGVSFNTQDRAEGMDAFLEKRKPNFKGE</sequence>
<evidence type="ECO:0000256" key="2">
    <source>
        <dbReference type="ARBA" id="ARBA00023239"/>
    </source>
</evidence>
<dbReference type="InterPro" id="IPR014748">
    <property type="entry name" value="Enoyl-CoA_hydra_C"/>
</dbReference>
<dbReference type="CDD" id="cd06558">
    <property type="entry name" value="crotonase-like"/>
    <property type="match status" value="1"/>
</dbReference>
<dbReference type="Proteomes" id="UP000503088">
    <property type="component" value="Chromosome"/>
</dbReference>
<dbReference type="InterPro" id="IPR029045">
    <property type="entry name" value="ClpP/crotonase-like_dom_sf"/>
</dbReference>
<dbReference type="Gene3D" id="1.10.12.10">
    <property type="entry name" value="Lyase 2-enoyl-coa Hydratase, Chain A, domain 2"/>
    <property type="match status" value="1"/>
</dbReference>
<dbReference type="SUPFAM" id="SSF52096">
    <property type="entry name" value="ClpP/crotonase"/>
    <property type="match status" value="1"/>
</dbReference>